<keyword evidence="2" id="KW-0812">Transmembrane</keyword>
<proteinExistence type="predicted"/>
<reference evidence="4 5" key="1">
    <citation type="submission" date="2018-02" db="EMBL/GenBank/DDBJ databases">
        <authorList>
            <person name="Cohen D.B."/>
            <person name="Kent A.D."/>
        </authorList>
    </citation>
    <scope>NUCLEOTIDE SEQUENCE [LARGE SCALE GENOMIC DNA]</scope>
    <source>
        <strain evidence="4">1</strain>
    </source>
</reference>
<evidence type="ECO:0000256" key="2">
    <source>
        <dbReference type="SAM" id="Phobius"/>
    </source>
</evidence>
<dbReference type="AlphaFoldDB" id="A0A2N9JC47"/>
<dbReference type="PANTHER" id="PTHR34473">
    <property type="entry name" value="UPF0699 TRANSMEMBRANE PROTEIN YDBS"/>
    <property type="match status" value="1"/>
</dbReference>
<dbReference type="KEGG" id="mgg:MPLG2_0032"/>
<sequence length="504" mass="54634">MSIPPGSFSGPVQPQTLGSGEPGPAENRDDRAWPHAGSSNVPVGTPPSAPALVEKPHPLTPLVRAWVLVVAVAWTIGRDLLGRPEGLRLPPLTWVSGGVGAVLVTLLVVAYLDWRATSFVVDHGELRLERGVFTKSSERIRFDRIQSVDITEPFAARLLGLAEVTIDVGAEGGHRMRYLSRARAAAMRDYLLARAHGQRPAEVTRQSTTGVLDDLAAGDEVLVRVPSGRLVIGALLSHEFLLLTVPASVMIAVVIALDPRGPSVVLGNPWLLLGAALPALGGLWSFVVHRVIGQWHYQFVRSGPGLKITRGLTSLSSQSVPRHRIQSLRIAQPLWWRRLGYYRVDMSVLGNHGLARDEDQAGRTSILLPIGTRAEVDRVLRTIWPGLDLDAIAITPSPQRARWVQPLAQGWVGWGWDGSVLVTRMGWLTRTQHVVPHARVQSLALQQGPLLRKLRLASVAVHTTQALAVNAALHLDADAARALLFAEAERARSGKLDGLFSSAE</sequence>
<feature type="transmembrane region" description="Helical" evidence="2">
    <location>
        <begin position="230"/>
        <end position="257"/>
    </location>
</feature>
<dbReference type="Pfam" id="PF03703">
    <property type="entry name" value="bPH_2"/>
    <property type="match status" value="3"/>
</dbReference>
<evidence type="ECO:0000256" key="1">
    <source>
        <dbReference type="SAM" id="MobiDB-lite"/>
    </source>
</evidence>
<dbReference type="EMBL" id="LT985188">
    <property type="protein sequence ID" value="SPD85068.1"/>
    <property type="molecule type" value="Genomic_DNA"/>
</dbReference>
<keyword evidence="5" id="KW-1185">Reference proteome</keyword>
<dbReference type="InterPro" id="IPR005182">
    <property type="entry name" value="YdbS-like_PH"/>
</dbReference>
<evidence type="ECO:0000313" key="5">
    <source>
        <dbReference type="Proteomes" id="UP000238164"/>
    </source>
</evidence>
<accession>A0A2N9JC47</accession>
<dbReference type="Proteomes" id="UP000238164">
    <property type="component" value="Chromosome 1"/>
</dbReference>
<name>A0A2N9JC47_9ACTN</name>
<keyword evidence="2" id="KW-1133">Transmembrane helix</keyword>
<feature type="region of interest" description="Disordered" evidence="1">
    <location>
        <begin position="1"/>
        <end position="49"/>
    </location>
</feature>
<evidence type="ECO:0000313" key="4">
    <source>
        <dbReference type="EMBL" id="SPD85068.1"/>
    </source>
</evidence>
<gene>
    <name evidence="4" type="ORF">MPLG2_0032</name>
</gene>
<feature type="domain" description="YdbS-like PH" evidence="3">
    <location>
        <begin position="114"/>
        <end position="191"/>
    </location>
</feature>
<dbReference type="PANTHER" id="PTHR34473:SF2">
    <property type="entry name" value="UPF0699 TRANSMEMBRANE PROTEIN YDBT"/>
    <property type="match status" value="1"/>
</dbReference>
<feature type="transmembrane region" description="Helical" evidence="2">
    <location>
        <begin position="93"/>
        <end position="112"/>
    </location>
</feature>
<dbReference type="RefSeq" id="WP_105184390.1">
    <property type="nucleotide sequence ID" value="NZ_BAAAGO010000016.1"/>
</dbReference>
<dbReference type="OrthoDB" id="3190163at2"/>
<evidence type="ECO:0000259" key="3">
    <source>
        <dbReference type="Pfam" id="PF03703"/>
    </source>
</evidence>
<protein>
    <recommendedName>
        <fullName evidence="3">YdbS-like PH domain-containing protein</fullName>
    </recommendedName>
</protein>
<organism evidence="4 5">
    <name type="scientific">Micropruina glycogenica</name>
    <dbReference type="NCBI Taxonomy" id="75385"/>
    <lineage>
        <taxon>Bacteria</taxon>
        <taxon>Bacillati</taxon>
        <taxon>Actinomycetota</taxon>
        <taxon>Actinomycetes</taxon>
        <taxon>Propionibacteriales</taxon>
        <taxon>Nocardioidaceae</taxon>
        <taxon>Micropruina</taxon>
    </lineage>
</organism>
<feature type="transmembrane region" description="Helical" evidence="2">
    <location>
        <begin position="269"/>
        <end position="292"/>
    </location>
</feature>
<dbReference type="PIRSF" id="PIRSF026631">
    <property type="entry name" value="UCP026631"/>
    <property type="match status" value="1"/>
</dbReference>
<dbReference type="InterPro" id="IPR014529">
    <property type="entry name" value="UCP026631"/>
</dbReference>
<keyword evidence="2" id="KW-0472">Membrane</keyword>
<feature type="domain" description="YdbS-like PH" evidence="3">
    <location>
        <begin position="417"/>
        <end position="465"/>
    </location>
</feature>
<feature type="domain" description="YdbS-like PH" evidence="3">
    <location>
        <begin position="298"/>
        <end position="353"/>
    </location>
</feature>